<evidence type="ECO:0000259" key="4">
    <source>
        <dbReference type="Pfam" id="PF13613"/>
    </source>
</evidence>
<organism evidence="5 6">
    <name type="scientific">Actinomadura bangladeshensis</name>
    <dbReference type="NCBI Taxonomy" id="453573"/>
    <lineage>
        <taxon>Bacteria</taxon>
        <taxon>Bacillati</taxon>
        <taxon>Actinomycetota</taxon>
        <taxon>Actinomycetes</taxon>
        <taxon>Streptosporangiales</taxon>
        <taxon>Thermomonosporaceae</taxon>
        <taxon>Actinomadura</taxon>
    </lineage>
</organism>
<dbReference type="Pfam" id="PF13613">
    <property type="entry name" value="HTH_Tnp_4"/>
    <property type="match status" value="1"/>
</dbReference>
<comment type="cofactor">
    <cofactor evidence="1">
        <name>a divalent metal cation</name>
        <dbReference type="ChEBI" id="CHEBI:60240"/>
    </cofactor>
</comment>
<reference evidence="5 6" key="1">
    <citation type="submission" date="2020-01" db="EMBL/GenBank/DDBJ databases">
        <title>Insect and environment-associated Actinomycetes.</title>
        <authorList>
            <person name="Currrie C."/>
            <person name="Chevrette M."/>
            <person name="Carlson C."/>
            <person name="Stubbendieck R."/>
            <person name="Wendt-Pienkowski E."/>
        </authorList>
    </citation>
    <scope>NUCLEOTIDE SEQUENCE [LARGE SCALE GENOMIC DNA]</scope>
    <source>
        <strain evidence="5 6">SID10258</strain>
    </source>
</reference>
<dbReference type="InterPro" id="IPR027805">
    <property type="entry name" value="Transposase_HTH_dom"/>
</dbReference>
<feature type="domain" description="Transposase Helix-turn-helix" evidence="4">
    <location>
        <begin position="34"/>
        <end position="84"/>
    </location>
</feature>
<dbReference type="EMBL" id="JAAGLI010000496">
    <property type="protein sequence ID" value="NEA24571.1"/>
    <property type="molecule type" value="Genomic_DNA"/>
</dbReference>
<dbReference type="GO" id="GO:0046872">
    <property type="term" value="F:metal ion binding"/>
    <property type="evidence" value="ECO:0007669"/>
    <property type="project" value="UniProtKB-KW"/>
</dbReference>
<accession>A0A6L9QGF8</accession>
<protein>
    <submittedName>
        <fullName evidence="5">Transposase</fullName>
    </submittedName>
</protein>
<evidence type="ECO:0000313" key="6">
    <source>
        <dbReference type="Proteomes" id="UP000475532"/>
    </source>
</evidence>
<gene>
    <name evidence="5" type="ORF">G3I70_19040</name>
</gene>
<feature type="domain" description="DDE Tnp4" evidence="3">
    <location>
        <begin position="102"/>
        <end position="252"/>
    </location>
</feature>
<name>A0A6L9QGF8_9ACTN</name>
<evidence type="ECO:0000256" key="1">
    <source>
        <dbReference type="ARBA" id="ARBA00001968"/>
    </source>
</evidence>
<dbReference type="Proteomes" id="UP000475532">
    <property type="component" value="Unassembled WGS sequence"/>
</dbReference>
<evidence type="ECO:0000313" key="5">
    <source>
        <dbReference type="EMBL" id="NEA24571.1"/>
    </source>
</evidence>
<proteinExistence type="predicted"/>
<dbReference type="RefSeq" id="WP_163057750.1">
    <property type="nucleotide sequence ID" value="NZ_JAAGLI010000496.1"/>
</dbReference>
<evidence type="ECO:0000259" key="3">
    <source>
        <dbReference type="Pfam" id="PF13359"/>
    </source>
</evidence>
<evidence type="ECO:0000256" key="2">
    <source>
        <dbReference type="ARBA" id="ARBA00022723"/>
    </source>
</evidence>
<dbReference type="InterPro" id="IPR027806">
    <property type="entry name" value="HARBI1_dom"/>
</dbReference>
<keyword evidence="2" id="KW-0479">Metal-binding</keyword>
<comment type="caution">
    <text evidence="5">The sequence shown here is derived from an EMBL/GenBank/DDBJ whole genome shotgun (WGS) entry which is preliminary data.</text>
</comment>
<sequence>MLFYRAALDLSRSARTFVADLIRKHRYRVGSRWRRLPPGRQALLVLVHLRRNETFARLAAAFGVGAATAHRYVTEVIELLAELAPDLRQAMRITQRKAYVILDGTLVATDRLSGAGDRLHYSGKHRRHGVNVQFLTDPHGELIWASPALPGSTHDLTAAREHGIIDALTARAIACYADKGYVGARGAVGTPYKRKKHRRLGKRKKLFNRHHAKVRALGERGAAALKGWHILRKARCSPSRLSAIVQAILTLHHQDR</sequence>
<dbReference type="Pfam" id="PF13359">
    <property type="entry name" value="DDE_Tnp_4"/>
    <property type="match status" value="1"/>
</dbReference>
<dbReference type="AlphaFoldDB" id="A0A6L9QGF8"/>